<feature type="transmembrane region" description="Helical" evidence="10">
    <location>
        <begin position="377"/>
        <end position="395"/>
    </location>
</feature>
<dbReference type="OrthoDB" id="5297508at2"/>
<feature type="transmembrane region" description="Helical" evidence="10">
    <location>
        <begin position="278"/>
        <end position="299"/>
    </location>
</feature>
<keyword evidence="6" id="KW-0029">Amino-acid transport</keyword>
<feature type="transmembrane region" description="Helical" evidence="10">
    <location>
        <begin position="472"/>
        <end position="490"/>
    </location>
</feature>
<dbReference type="PROSITE" id="PS00218">
    <property type="entry name" value="AMINO_ACID_PERMEASE_1"/>
    <property type="match status" value="1"/>
</dbReference>
<keyword evidence="13" id="KW-1185">Reference proteome</keyword>
<dbReference type="InterPro" id="IPR004840">
    <property type="entry name" value="Amino_acid_permease_CS"/>
</dbReference>
<name>A0A261ERB2_9BIFI</name>
<comment type="subcellular location">
    <subcellularLocation>
        <location evidence="1">Cell membrane</location>
        <topology evidence="1">Multi-pass membrane protein</topology>
    </subcellularLocation>
</comment>
<feature type="transmembrane region" description="Helical" evidence="10">
    <location>
        <begin position="401"/>
        <end position="425"/>
    </location>
</feature>
<dbReference type="GO" id="GO:0006865">
    <property type="term" value="P:amino acid transport"/>
    <property type="evidence" value="ECO:0007669"/>
    <property type="project" value="UniProtKB-KW"/>
</dbReference>
<evidence type="ECO:0000313" key="13">
    <source>
        <dbReference type="Proteomes" id="UP000216004"/>
    </source>
</evidence>
<evidence type="ECO:0000256" key="4">
    <source>
        <dbReference type="ARBA" id="ARBA00022475"/>
    </source>
</evidence>
<dbReference type="GO" id="GO:0005886">
    <property type="term" value="C:plasma membrane"/>
    <property type="evidence" value="ECO:0007669"/>
    <property type="project" value="UniProtKB-SubCell"/>
</dbReference>
<dbReference type="AlphaFoldDB" id="A0A261ERB2"/>
<evidence type="ECO:0000256" key="5">
    <source>
        <dbReference type="ARBA" id="ARBA00022692"/>
    </source>
</evidence>
<dbReference type="PIRSF" id="PIRSF006060">
    <property type="entry name" value="AA_transporter"/>
    <property type="match status" value="1"/>
</dbReference>
<dbReference type="PANTHER" id="PTHR43495">
    <property type="entry name" value="GABA PERMEASE"/>
    <property type="match status" value="1"/>
</dbReference>
<comment type="caution">
    <text evidence="12">The sequence shown here is derived from an EMBL/GenBank/DDBJ whole genome shotgun (WGS) entry which is preliminary data.</text>
</comment>
<dbReference type="FunFam" id="1.20.1740.10:FF:000001">
    <property type="entry name" value="Amino acid permease"/>
    <property type="match status" value="1"/>
</dbReference>
<feature type="transmembrane region" description="Helical" evidence="10">
    <location>
        <begin position="445"/>
        <end position="466"/>
    </location>
</feature>
<keyword evidence="3" id="KW-0813">Transport</keyword>
<comment type="similarity">
    <text evidence="2">Belongs to the amino acid-polyamine-organocation (APC) superfamily. Amino acid transporter (AAT) (TC 2.A.3.1) family.</text>
</comment>
<feature type="transmembrane region" description="Helical" evidence="10">
    <location>
        <begin position="237"/>
        <end position="257"/>
    </location>
</feature>
<dbReference type="InterPro" id="IPR004841">
    <property type="entry name" value="AA-permease/SLC12A_dom"/>
</dbReference>
<organism evidence="12 13">
    <name type="scientific">Bombiscardovia coagulans</name>
    <dbReference type="NCBI Taxonomy" id="686666"/>
    <lineage>
        <taxon>Bacteria</taxon>
        <taxon>Bacillati</taxon>
        <taxon>Actinomycetota</taxon>
        <taxon>Actinomycetes</taxon>
        <taxon>Bifidobacteriales</taxon>
        <taxon>Bifidobacteriaceae</taxon>
        <taxon>Bombiscardovia</taxon>
    </lineage>
</organism>
<keyword evidence="4" id="KW-1003">Cell membrane</keyword>
<evidence type="ECO:0000259" key="11">
    <source>
        <dbReference type="Pfam" id="PF00324"/>
    </source>
</evidence>
<proteinExistence type="inferred from homology"/>
<dbReference type="PANTHER" id="PTHR43495:SF2">
    <property type="entry name" value="D-SERINE_D-ALANINE_GLYCINE TRANSPORTER"/>
    <property type="match status" value="1"/>
</dbReference>
<reference evidence="12 13" key="1">
    <citation type="journal article" date="2017" name="BMC Genomics">
        <title>Comparative genomic and phylogenomic analyses of the Bifidobacteriaceae family.</title>
        <authorList>
            <person name="Lugli G.A."/>
            <person name="Milani C."/>
            <person name="Turroni F."/>
            <person name="Duranti S."/>
            <person name="Mancabelli L."/>
            <person name="Mangifesta M."/>
            <person name="Ferrario C."/>
            <person name="Modesto M."/>
            <person name="Mattarelli P."/>
            <person name="Jiri K."/>
            <person name="van Sinderen D."/>
            <person name="Ventura M."/>
        </authorList>
    </citation>
    <scope>NUCLEOTIDE SEQUENCE [LARGE SCALE GENOMIC DNA]</scope>
    <source>
        <strain evidence="12 13">DSM 22924</strain>
    </source>
</reference>
<gene>
    <name evidence="12" type="ORF">BOCO_1025</name>
</gene>
<feature type="transmembrane region" description="Helical" evidence="10">
    <location>
        <begin position="114"/>
        <end position="136"/>
    </location>
</feature>
<feature type="transmembrane region" description="Helical" evidence="10">
    <location>
        <begin position="58"/>
        <end position="79"/>
    </location>
</feature>
<keyword evidence="8 10" id="KW-0472">Membrane</keyword>
<evidence type="ECO:0000256" key="9">
    <source>
        <dbReference type="SAM" id="MobiDB-lite"/>
    </source>
</evidence>
<feature type="compositionally biased region" description="Polar residues" evidence="9">
    <location>
        <begin position="9"/>
        <end position="21"/>
    </location>
</feature>
<dbReference type="Pfam" id="PF00324">
    <property type="entry name" value="AA_permease"/>
    <property type="match status" value="1"/>
</dbReference>
<dbReference type="Gene3D" id="1.20.1740.10">
    <property type="entry name" value="Amino acid/polyamine transporter I"/>
    <property type="match status" value="1"/>
</dbReference>
<evidence type="ECO:0000256" key="2">
    <source>
        <dbReference type="ARBA" id="ARBA00008583"/>
    </source>
</evidence>
<evidence type="ECO:0000256" key="1">
    <source>
        <dbReference type="ARBA" id="ARBA00004651"/>
    </source>
</evidence>
<protein>
    <submittedName>
        <fullName evidence="12">Amino acid transporter</fullName>
    </submittedName>
</protein>
<dbReference type="EMBL" id="MWWS01000005">
    <property type="protein sequence ID" value="OZG49216.1"/>
    <property type="molecule type" value="Genomic_DNA"/>
</dbReference>
<evidence type="ECO:0000256" key="7">
    <source>
        <dbReference type="ARBA" id="ARBA00022989"/>
    </source>
</evidence>
<evidence type="ECO:0000256" key="3">
    <source>
        <dbReference type="ARBA" id="ARBA00022448"/>
    </source>
</evidence>
<keyword evidence="7 10" id="KW-1133">Transmembrane helix</keyword>
<dbReference type="GO" id="GO:0055085">
    <property type="term" value="P:transmembrane transport"/>
    <property type="evidence" value="ECO:0007669"/>
    <property type="project" value="InterPro"/>
</dbReference>
<feature type="region of interest" description="Disordered" evidence="9">
    <location>
        <begin position="1"/>
        <end position="21"/>
    </location>
</feature>
<feature type="transmembrane region" description="Helical" evidence="10">
    <location>
        <begin position="148"/>
        <end position="172"/>
    </location>
</feature>
<feature type="domain" description="Amino acid permease/ SLC12A" evidence="11">
    <location>
        <begin position="36"/>
        <end position="485"/>
    </location>
</feature>
<evidence type="ECO:0000313" key="12">
    <source>
        <dbReference type="EMBL" id="OZG49216.1"/>
    </source>
</evidence>
<evidence type="ECO:0000256" key="8">
    <source>
        <dbReference type="ARBA" id="ARBA00023136"/>
    </source>
</evidence>
<accession>A0A261ERB2</accession>
<dbReference type="RefSeq" id="WP_094723041.1">
    <property type="nucleotide sequence ID" value="NZ_MWWS01000005.1"/>
</dbReference>
<evidence type="ECO:0000256" key="10">
    <source>
        <dbReference type="SAM" id="Phobius"/>
    </source>
</evidence>
<sequence>MSKAHQKNHQTAGQESSAAVQNNQGYKLERGLNKRHVQFIAIGGTIGTGLFLGSGKSIALTGPSIVFVYIAVGIVMFLLMRAIGELMYADPDQHTFIAFITRYLGPGWGSFAGWSYWIVLILIGMSELTAVGTYFVTFFSTFGIDLSAWQFLIELAFLLTMVAINVIAVRVFGEAEFWFSMIKITLIVAMIITAVVMVAVNFHYPAVRMAGSDSISPAGHAGIDNILNGFSIAPNGWLSFFMSFQMVFFAYEMIEFVGVTVSETQNPRKVLPKAINEIIVRVLVFYVGALVAIMLIVPWRTFKPLPDGSFASPFVMVFRYAGLDWAAALVFFVVITAAASALNSLLYSAGRNLFELAHTSQSSSLHSLSRISRRGHVPARAIVFSGVLIMLSPVVRTLPGLSSAFVLFASASSAVIIFIYILLMVSHRRYRQSTDFMADGFVMPAYKWTGTVAILFFVVIYVSLFLAADTRISAICGLVWLFGFGGICLWKHRHSL</sequence>
<evidence type="ECO:0000256" key="6">
    <source>
        <dbReference type="ARBA" id="ARBA00022970"/>
    </source>
</evidence>
<dbReference type="Proteomes" id="UP000216004">
    <property type="component" value="Unassembled WGS sequence"/>
</dbReference>
<feature type="transmembrane region" description="Helical" evidence="10">
    <location>
        <begin position="36"/>
        <end position="52"/>
    </location>
</feature>
<feature type="transmembrane region" description="Helical" evidence="10">
    <location>
        <begin position="184"/>
        <end position="204"/>
    </location>
</feature>
<keyword evidence="5 10" id="KW-0812">Transmembrane</keyword>
<feature type="transmembrane region" description="Helical" evidence="10">
    <location>
        <begin position="325"/>
        <end position="346"/>
    </location>
</feature>